<feature type="domain" description="ACT" evidence="3">
    <location>
        <begin position="140"/>
        <end position="212"/>
    </location>
</feature>
<keyword evidence="1" id="KW-0129">CBS domain</keyword>
<sequence>MFITDCLSPLHSLTVVKPTDTIAHALEEMKKGKLLSMPVINEDGTYFGTLSKRSLFEKFEQDHADKTFTEFTQLPLADGVDQNLKPLTTEHLYEDALPIIVRYPFVPIVDENNRFLGIIKRKDMELVLESVFGMGVKGTRITLTRFEGKGVLREISSILTEHKSNVISCVSFDSKHSGVRRILVKFKTEDNLIDIIQELENHGFAVTSVHES</sequence>
<evidence type="ECO:0000259" key="3">
    <source>
        <dbReference type="PROSITE" id="PS51671"/>
    </source>
</evidence>
<dbReference type="Proteomes" id="UP000005850">
    <property type="component" value="Chromosome"/>
</dbReference>
<dbReference type="InterPro" id="IPR045865">
    <property type="entry name" value="ACT-like_dom_sf"/>
</dbReference>
<dbReference type="RefSeq" id="WP_003338166.1">
    <property type="nucleotide sequence ID" value="NZ_CP007806.1"/>
</dbReference>
<organism evidence="4 5">
    <name type="scientific">Brevibacillus laterosporus LMG 15441</name>
    <dbReference type="NCBI Taxonomy" id="1042163"/>
    <lineage>
        <taxon>Bacteria</taxon>
        <taxon>Bacillati</taxon>
        <taxon>Bacillota</taxon>
        <taxon>Bacilli</taxon>
        <taxon>Bacillales</taxon>
        <taxon>Paenibacillaceae</taxon>
        <taxon>Brevibacillus</taxon>
    </lineage>
</organism>
<feature type="domain" description="CBS" evidence="2">
    <location>
        <begin position="7"/>
        <end position="66"/>
    </location>
</feature>
<dbReference type="STRING" id="1042163.BRLA_c014480"/>
<keyword evidence="5" id="KW-1185">Reference proteome</keyword>
<dbReference type="PROSITE" id="PS51371">
    <property type="entry name" value="CBS"/>
    <property type="match status" value="1"/>
</dbReference>
<dbReference type="KEGG" id="blr:BRLA_c014480"/>
<evidence type="ECO:0000259" key="2">
    <source>
        <dbReference type="PROSITE" id="PS51371"/>
    </source>
</evidence>
<dbReference type="SUPFAM" id="SSF55021">
    <property type="entry name" value="ACT-like"/>
    <property type="match status" value="1"/>
</dbReference>
<gene>
    <name evidence="4" type="ORF">BRLA_c014480</name>
</gene>
<dbReference type="AlphaFoldDB" id="A0A075R3Q4"/>
<dbReference type="HOGENOM" id="CLU_040681_6_1_9"/>
<dbReference type="EMBL" id="CP007806">
    <property type="protein sequence ID" value="AIG25778.1"/>
    <property type="molecule type" value="Genomic_DNA"/>
</dbReference>
<dbReference type="Gene3D" id="3.10.580.10">
    <property type="entry name" value="CBS-domain"/>
    <property type="match status" value="1"/>
</dbReference>
<dbReference type="SUPFAM" id="SSF54631">
    <property type="entry name" value="CBS-domain pair"/>
    <property type="match status" value="1"/>
</dbReference>
<dbReference type="InterPro" id="IPR002912">
    <property type="entry name" value="ACT_dom"/>
</dbReference>
<name>A0A075R3Q4_BRELA</name>
<evidence type="ECO:0000256" key="1">
    <source>
        <dbReference type="PROSITE-ProRule" id="PRU00703"/>
    </source>
</evidence>
<accession>A0A075R3Q4</accession>
<dbReference type="InterPro" id="IPR000644">
    <property type="entry name" value="CBS_dom"/>
</dbReference>
<reference evidence="4 5" key="1">
    <citation type="journal article" date="2011" name="J. Bacteriol.">
        <title>Genome sequence of Brevibacillus laterosporus LMG 15441, a pathogen of invertebrates.</title>
        <authorList>
            <person name="Djukic M."/>
            <person name="Poehlein A."/>
            <person name="Thurmer A."/>
            <person name="Daniel R."/>
        </authorList>
    </citation>
    <scope>NUCLEOTIDE SEQUENCE [LARGE SCALE GENOMIC DNA]</scope>
    <source>
        <strain evidence="4 5">LMG 15441</strain>
    </source>
</reference>
<evidence type="ECO:0000313" key="4">
    <source>
        <dbReference type="EMBL" id="AIG25778.1"/>
    </source>
</evidence>
<dbReference type="PROSITE" id="PS51671">
    <property type="entry name" value="ACT"/>
    <property type="match status" value="1"/>
</dbReference>
<dbReference type="Pfam" id="PF00571">
    <property type="entry name" value="CBS"/>
    <property type="match status" value="2"/>
</dbReference>
<evidence type="ECO:0000313" key="5">
    <source>
        <dbReference type="Proteomes" id="UP000005850"/>
    </source>
</evidence>
<protein>
    <submittedName>
        <fullName evidence="4">Putative manganese-dependent inorganic pyrophosphatase</fullName>
    </submittedName>
</protein>
<dbReference type="InterPro" id="IPR046342">
    <property type="entry name" value="CBS_dom_sf"/>
</dbReference>
<proteinExistence type="predicted"/>
<dbReference type="eggNOG" id="COG0517">
    <property type="taxonomic scope" value="Bacteria"/>
</dbReference>